<dbReference type="AlphaFoldDB" id="G5SNM9"/>
<dbReference type="STRING" id="762968.HMPREF9441_00960"/>
<sequence>MKRDDYSGERELFSMYRFTSGSDRSMAFGRSCGDTCLSVKDW</sequence>
<keyword evidence="2" id="KW-1185">Reference proteome</keyword>
<dbReference type="EMBL" id="AFFY01000015">
    <property type="protein sequence ID" value="EHH01295.1"/>
    <property type="molecule type" value="Genomic_DNA"/>
</dbReference>
<evidence type="ECO:0000313" key="1">
    <source>
        <dbReference type="EMBL" id="EHH01295.1"/>
    </source>
</evidence>
<dbReference type="Proteomes" id="UP000003598">
    <property type="component" value="Unassembled WGS sequence"/>
</dbReference>
<reference evidence="1 2" key="1">
    <citation type="submission" date="2011-03" db="EMBL/GenBank/DDBJ databases">
        <authorList>
            <person name="Weinstock G."/>
            <person name="Sodergren E."/>
            <person name="Clifton S."/>
            <person name="Fulton L."/>
            <person name="Fulton B."/>
            <person name="Courtney L."/>
            <person name="Fronick C."/>
            <person name="Harrison M."/>
            <person name="Strong C."/>
            <person name="Farmer C."/>
            <person name="Delahaunty K."/>
            <person name="Markovic C."/>
            <person name="Hall O."/>
            <person name="Minx P."/>
            <person name="Tomlinson C."/>
            <person name="Mitreva M."/>
            <person name="Hou S."/>
            <person name="Chen J."/>
            <person name="Wollam A."/>
            <person name="Pepin K.H."/>
            <person name="Johnson M."/>
            <person name="Bhonagiri V."/>
            <person name="Zhang X."/>
            <person name="Suruliraj S."/>
            <person name="Warren W."/>
            <person name="Chinwalla A."/>
            <person name="Mardis E.R."/>
            <person name="Wilson R.K."/>
        </authorList>
    </citation>
    <scope>NUCLEOTIDE SEQUENCE [LARGE SCALE GENOMIC DNA]</scope>
    <source>
        <strain evidence="1 2">YIT 11840</strain>
    </source>
</reference>
<name>G5SNM9_9BACT</name>
<accession>G5SNM9</accession>
<dbReference type="HOGENOM" id="CLU_3255189_0_0_10"/>
<evidence type="ECO:0000313" key="2">
    <source>
        <dbReference type="Proteomes" id="UP000003598"/>
    </source>
</evidence>
<gene>
    <name evidence="1" type="ORF">HMPREF9441_00960</name>
</gene>
<protein>
    <submittedName>
        <fullName evidence="1">Uncharacterized protein</fullName>
    </submittedName>
</protein>
<comment type="caution">
    <text evidence="1">The sequence shown here is derived from an EMBL/GenBank/DDBJ whole genome shotgun (WGS) entry which is preliminary data.</text>
</comment>
<organism evidence="1 2">
    <name type="scientific">Paraprevotella clara YIT 11840</name>
    <dbReference type="NCBI Taxonomy" id="762968"/>
    <lineage>
        <taxon>Bacteria</taxon>
        <taxon>Pseudomonadati</taxon>
        <taxon>Bacteroidota</taxon>
        <taxon>Bacteroidia</taxon>
        <taxon>Bacteroidales</taxon>
        <taxon>Prevotellaceae</taxon>
        <taxon>Paraprevotella</taxon>
    </lineage>
</organism>
<proteinExistence type="predicted"/>